<dbReference type="AlphaFoldDB" id="A0A6J6DQK8"/>
<proteinExistence type="predicted"/>
<dbReference type="InterPro" id="IPR036378">
    <property type="entry name" value="FAS1_dom_sf"/>
</dbReference>
<organism evidence="2">
    <name type="scientific">freshwater metagenome</name>
    <dbReference type="NCBI Taxonomy" id="449393"/>
    <lineage>
        <taxon>unclassified sequences</taxon>
        <taxon>metagenomes</taxon>
        <taxon>ecological metagenomes</taxon>
    </lineage>
</organism>
<dbReference type="InterPro" id="IPR000782">
    <property type="entry name" value="FAS1_domain"/>
</dbReference>
<accession>A0A6J6DQK8</accession>
<protein>
    <submittedName>
        <fullName evidence="2">Unannotated protein</fullName>
    </submittedName>
</protein>
<gene>
    <name evidence="2" type="ORF">UFOPK1603_00899</name>
</gene>
<evidence type="ECO:0000259" key="1">
    <source>
        <dbReference type="PROSITE" id="PS50213"/>
    </source>
</evidence>
<feature type="domain" description="FAS1" evidence="1">
    <location>
        <begin position="1"/>
        <end position="46"/>
    </location>
</feature>
<reference evidence="2" key="1">
    <citation type="submission" date="2020-05" db="EMBL/GenBank/DDBJ databases">
        <authorList>
            <person name="Chiriac C."/>
            <person name="Salcher M."/>
            <person name="Ghai R."/>
            <person name="Kavagutti S V."/>
        </authorList>
    </citation>
    <scope>NUCLEOTIDE SEQUENCE</scope>
</reference>
<dbReference type="EMBL" id="CAEZTG010000072">
    <property type="protein sequence ID" value="CAB4566277.1"/>
    <property type="molecule type" value="Genomic_DNA"/>
</dbReference>
<dbReference type="Pfam" id="PF02469">
    <property type="entry name" value="Fasciclin"/>
    <property type="match status" value="1"/>
</dbReference>
<dbReference type="PROSITE" id="PS50213">
    <property type="entry name" value="FAS1"/>
    <property type="match status" value="1"/>
</dbReference>
<dbReference type="Gene3D" id="2.30.180.10">
    <property type="entry name" value="FAS1 domain"/>
    <property type="match status" value="1"/>
</dbReference>
<dbReference type="SUPFAM" id="SSF82153">
    <property type="entry name" value="FAS1 domain"/>
    <property type="match status" value="1"/>
</dbReference>
<sequence>MNGEELTINVKDGKVTITDAKGNTVNVVKTDIVGSNGVIHVIDGVLMP</sequence>
<name>A0A6J6DQK8_9ZZZZ</name>
<evidence type="ECO:0000313" key="2">
    <source>
        <dbReference type="EMBL" id="CAB4566277.1"/>
    </source>
</evidence>